<organism evidence="3 4">
    <name type="scientific">Halobaculum litoreum</name>
    <dbReference type="NCBI Taxonomy" id="3031998"/>
    <lineage>
        <taxon>Archaea</taxon>
        <taxon>Methanobacteriati</taxon>
        <taxon>Methanobacteriota</taxon>
        <taxon>Stenosarchaea group</taxon>
        <taxon>Halobacteria</taxon>
        <taxon>Halobacteriales</taxon>
        <taxon>Haloferacaceae</taxon>
        <taxon>Halobaculum</taxon>
    </lineage>
</organism>
<dbReference type="InterPro" id="IPR050834">
    <property type="entry name" value="Glycosyltransf_2"/>
</dbReference>
<dbReference type="Gene3D" id="3.90.550.10">
    <property type="entry name" value="Spore Coat Polysaccharide Biosynthesis Protein SpsA, Chain A"/>
    <property type="match status" value="1"/>
</dbReference>
<dbReference type="SUPFAM" id="SSF53448">
    <property type="entry name" value="Nucleotide-diphospho-sugar transferases"/>
    <property type="match status" value="1"/>
</dbReference>
<dbReference type="InterPro" id="IPR029044">
    <property type="entry name" value="Nucleotide-diphossugar_trans"/>
</dbReference>
<keyword evidence="4" id="KW-1185">Reference proteome</keyword>
<dbReference type="RefSeq" id="WP_432765041.1">
    <property type="nucleotide sequence ID" value="NZ_CP126156.1"/>
</dbReference>
<proteinExistence type="predicted"/>
<comment type="caution">
    <text evidence="3">The sequence shown here is derived from an EMBL/GenBank/DDBJ whole genome shotgun (WGS) entry which is preliminary data.</text>
</comment>
<keyword evidence="3" id="KW-0328">Glycosyltransferase</keyword>
<sequence>MVSGQSATTIVPVYNDPEGIESTAESLVTQSGSDHTILIVDNGSTDRTRSVIRRIINGRDDIQLLVEDETQGSYAARNKGIERAEGDIVAFLDADETVDEDWLETALRVMETRGLDYVGCRVELTLPKTTLVGWYNAHTGFPIEQYLEEQRYAPTCALLVRREVFDDVGPFDSRLISGGDKEFGERVHDAGYEQGYVEEAVVYHPARTSFRALAKKNVRVGRGFCQKQRYYPERYGSPGVPPTPTGSGGGEDAEGPESPFTRLAFAFLSFAMLACRGFGYYYEFLFGEKRERGPPTS</sequence>
<feature type="region of interest" description="Disordered" evidence="1">
    <location>
        <begin position="232"/>
        <end position="256"/>
    </location>
</feature>
<protein>
    <submittedName>
        <fullName evidence="3">Glycosyltransferase</fullName>
        <ecNumber evidence="3">2.4.-.-</ecNumber>
    </submittedName>
</protein>
<dbReference type="AlphaFoldDB" id="A0ABD5XSE8"/>
<evidence type="ECO:0000313" key="4">
    <source>
        <dbReference type="Proteomes" id="UP001596368"/>
    </source>
</evidence>
<dbReference type="Proteomes" id="UP001596368">
    <property type="component" value="Unassembled WGS sequence"/>
</dbReference>
<dbReference type="Pfam" id="PF00535">
    <property type="entry name" value="Glycos_transf_2"/>
    <property type="match status" value="1"/>
</dbReference>
<dbReference type="PANTHER" id="PTHR43685">
    <property type="entry name" value="GLYCOSYLTRANSFERASE"/>
    <property type="match status" value="1"/>
</dbReference>
<dbReference type="PANTHER" id="PTHR43685:SF2">
    <property type="entry name" value="GLYCOSYLTRANSFERASE 2-LIKE DOMAIN-CONTAINING PROTEIN"/>
    <property type="match status" value="1"/>
</dbReference>
<gene>
    <name evidence="3" type="ORF">ACFQRB_08940</name>
</gene>
<evidence type="ECO:0000259" key="2">
    <source>
        <dbReference type="Pfam" id="PF00535"/>
    </source>
</evidence>
<name>A0ABD5XSE8_9EURY</name>
<keyword evidence="3" id="KW-0808">Transferase</keyword>
<dbReference type="InterPro" id="IPR001173">
    <property type="entry name" value="Glyco_trans_2-like"/>
</dbReference>
<evidence type="ECO:0000313" key="3">
    <source>
        <dbReference type="EMBL" id="MFC7136595.1"/>
    </source>
</evidence>
<accession>A0ABD5XSE8</accession>
<reference evidence="3 4" key="1">
    <citation type="journal article" date="2019" name="Int. J. Syst. Evol. Microbiol.">
        <title>The Global Catalogue of Microorganisms (GCM) 10K type strain sequencing project: providing services to taxonomists for standard genome sequencing and annotation.</title>
        <authorList>
            <consortium name="The Broad Institute Genomics Platform"/>
            <consortium name="The Broad Institute Genome Sequencing Center for Infectious Disease"/>
            <person name="Wu L."/>
            <person name="Ma J."/>
        </authorList>
    </citation>
    <scope>NUCLEOTIDE SEQUENCE [LARGE SCALE GENOMIC DNA]</scope>
    <source>
        <strain evidence="3 4">DT92</strain>
    </source>
</reference>
<feature type="domain" description="Glycosyltransferase 2-like" evidence="2">
    <location>
        <begin position="9"/>
        <end position="165"/>
    </location>
</feature>
<dbReference type="EMBL" id="JBHSZG010000001">
    <property type="protein sequence ID" value="MFC7136595.1"/>
    <property type="molecule type" value="Genomic_DNA"/>
</dbReference>
<evidence type="ECO:0000256" key="1">
    <source>
        <dbReference type="SAM" id="MobiDB-lite"/>
    </source>
</evidence>
<dbReference type="GeneID" id="81121699"/>
<dbReference type="GO" id="GO:0016757">
    <property type="term" value="F:glycosyltransferase activity"/>
    <property type="evidence" value="ECO:0007669"/>
    <property type="project" value="UniProtKB-KW"/>
</dbReference>
<dbReference type="EC" id="2.4.-.-" evidence="3"/>